<evidence type="ECO:0000256" key="7">
    <source>
        <dbReference type="SAM" id="MobiDB-lite"/>
    </source>
</evidence>
<dbReference type="SMART" id="SM00184">
    <property type="entry name" value="RING"/>
    <property type="match status" value="1"/>
</dbReference>
<comment type="caution">
    <text evidence="10">The sequence shown here is derived from an EMBL/GenBank/DDBJ whole genome shotgun (WGS) entry which is preliminary data.</text>
</comment>
<protein>
    <submittedName>
        <fullName evidence="10">RING/U-box superfamily protein</fullName>
    </submittedName>
</protein>
<keyword evidence="4" id="KW-0833">Ubl conjugation pathway</keyword>
<dbReference type="SMART" id="SM00575">
    <property type="entry name" value="ZnF_PMZ"/>
    <property type="match status" value="1"/>
</dbReference>
<reference evidence="11" key="1">
    <citation type="journal article" date="2019" name="Curr. Biol.">
        <title>Genome Sequence of Striga asiatica Provides Insight into the Evolution of Plant Parasitism.</title>
        <authorList>
            <person name="Yoshida S."/>
            <person name="Kim S."/>
            <person name="Wafula E.K."/>
            <person name="Tanskanen J."/>
            <person name="Kim Y.M."/>
            <person name="Honaas L."/>
            <person name="Yang Z."/>
            <person name="Spallek T."/>
            <person name="Conn C.E."/>
            <person name="Ichihashi Y."/>
            <person name="Cheong K."/>
            <person name="Cui S."/>
            <person name="Der J.P."/>
            <person name="Gundlach H."/>
            <person name="Jiao Y."/>
            <person name="Hori C."/>
            <person name="Ishida J.K."/>
            <person name="Kasahara H."/>
            <person name="Kiba T."/>
            <person name="Kim M.S."/>
            <person name="Koo N."/>
            <person name="Laohavisit A."/>
            <person name="Lee Y.H."/>
            <person name="Lumba S."/>
            <person name="McCourt P."/>
            <person name="Mortimer J.C."/>
            <person name="Mutuku J.M."/>
            <person name="Nomura T."/>
            <person name="Sasaki-Sekimoto Y."/>
            <person name="Seto Y."/>
            <person name="Wang Y."/>
            <person name="Wakatake T."/>
            <person name="Sakakibara H."/>
            <person name="Demura T."/>
            <person name="Yamaguchi S."/>
            <person name="Yoneyama K."/>
            <person name="Manabe R.I."/>
            <person name="Nelson D.C."/>
            <person name="Schulman A.H."/>
            <person name="Timko M.P."/>
            <person name="dePamphilis C.W."/>
            <person name="Choi D."/>
            <person name="Shirasu K."/>
        </authorList>
    </citation>
    <scope>NUCLEOTIDE SEQUENCE [LARGE SCALE GENOMIC DNA]</scope>
    <source>
        <strain evidence="11">cv. UVA1</strain>
    </source>
</reference>
<evidence type="ECO:0000256" key="6">
    <source>
        <dbReference type="PROSITE-ProRule" id="PRU00175"/>
    </source>
</evidence>
<feature type="compositionally biased region" description="Polar residues" evidence="7">
    <location>
        <begin position="589"/>
        <end position="598"/>
    </location>
</feature>
<dbReference type="InterPro" id="IPR006564">
    <property type="entry name" value="Znf_PMZ"/>
</dbReference>
<dbReference type="Pfam" id="PF12678">
    <property type="entry name" value="zf-rbx1"/>
    <property type="match status" value="1"/>
</dbReference>
<feature type="compositionally biased region" description="Low complexity" evidence="7">
    <location>
        <begin position="605"/>
        <end position="616"/>
    </location>
</feature>
<feature type="domain" description="RING-type" evidence="8">
    <location>
        <begin position="811"/>
        <end position="852"/>
    </location>
</feature>
<dbReference type="PROSITE" id="PS50966">
    <property type="entry name" value="ZF_SWIM"/>
    <property type="match status" value="1"/>
</dbReference>
<dbReference type="PANTHER" id="PTHR47718">
    <property type="entry name" value="OS01G0519700 PROTEIN"/>
    <property type="match status" value="1"/>
</dbReference>
<evidence type="ECO:0000259" key="9">
    <source>
        <dbReference type="PROSITE" id="PS50966"/>
    </source>
</evidence>
<evidence type="ECO:0000256" key="5">
    <source>
        <dbReference type="ARBA" id="ARBA00022833"/>
    </source>
</evidence>
<name>A0A5A7RJM4_STRAF</name>
<dbReference type="AlphaFoldDB" id="A0A5A7RJM4"/>
<dbReference type="OrthoDB" id="751756at2759"/>
<evidence type="ECO:0000259" key="8">
    <source>
        <dbReference type="PROSITE" id="PS50089"/>
    </source>
</evidence>
<dbReference type="Pfam" id="PF04434">
    <property type="entry name" value="SWIM"/>
    <property type="match status" value="1"/>
</dbReference>
<dbReference type="InterPro" id="IPR024766">
    <property type="entry name" value="Znf_RING_H2"/>
</dbReference>
<evidence type="ECO:0000256" key="4">
    <source>
        <dbReference type="ARBA" id="ARBA00022786"/>
    </source>
</evidence>
<sequence length="860" mass="97972">MDNTYAFSAENMDGANVGQDGLCELETEEPELKLLGSERAPIRSSNGMVDILENKLAVGTVLNSIEDAYLLYCQYAHTKGFSVRKGDQRCFPRSAEIQPNSFVKVHSKYFSCQTINCRSNGECRNISASVVSYMENEAHGSESLGFIRKDACDDQIGRLMKHTKIENGDANALLQHFINKANKESFFYWNVQLNDDGRVMNLFFRDNRCAVDYEYFGDVLSIDTTYRTKWHINQNAPSHFGNLNDSYHLRDHKWLNDMYKLRRKWATAFSNKLFSAGLLDTSISENANKVLKHAGSKNSFLYEFVMNYEKILNQWRTEEKVEDTCCRHGKPSEILKDHPLLNHAASMYTLAIYGLFEIELVNYLNCKFDDYPITSGNGGASPQFQVRVKSHGGSSRIRHVLMNTQTNETSCSCHKFETMGILCEHVLMVFNFMDVTVIPEAYLLKRWMKCARLRVCNEFQVIDGSCGSDEESDIVFENKAMRMAYHLVHISKPYLEARNMLTTMLDAARDQIVDLIQNLDLENSSMHDDVENEYNEQSVLIRNPLTAKSRGLMNACITHQWDKKNEKGKGISKVHVGASSEKRSERKFQSTQDTQSGKGSKRKFQSTTQSQNSQTSDSVPRTQVPNMRPPQVPNVQLPQFLTYRYPNSRMCRLINFHFKLHNSHLNPGQVKHLGNIQLKGIKIILGNGRLLLFFQKAALSWHSRYPPSEEHESLTSHDGVATVLSSGILLDLNLNMSIPDTYRSPPAPIPYDVVLGRPQSTGSEPCGSFEKPNFVGPNDETHHLLSPRKIDIGLVKPNTFNVAAENDEECCPTCLEEYDAENPKIMTKCKHNFHLSCILEWMERSETCPICDQEMIYEIL</sequence>
<keyword evidence="5" id="KW-0862">Zinc</keyword>
<dbReference type="InterPro" id="IPR013083">
    <property type="entry name" value="Znf_RING/FYVE/PHD"/>
</dbReference>
<dbReference type="InterPro" id="IPR001841">
    <property type="entry name" value="Znf_RING"/>
</dbReference>
<evidence type="ECO:0000256" key="2">
    <source>
        <dbReference type="ARBA" id="ARBA00022723"/>
    </source>
</evidence>
<dbReference type="CDD" id="cd23116">
    <property type="entry name" value="RING-H2_AIRP1-like"/>
    <property type="match status" value="1"/>
</dbReference>
<evidence type="ECO:0000256" key="1">
    <source>
        <dbReference type="ARBA" id="ARBA00004906"/>
    </source>
</evidence>
<accession>A0A5A7RJM4</accession>
<feature type="domain" description="SWIM-type" evidence="9">
    <location>
        <begin position="384"/>
        <end position="434"/>
    </location>
</feature>
<dbReference type="Proteomes" id="UP000325081">
    <property type="component" value="Unassembled WGS sequence"/>
</dbReference>
<keyword evidence="2" id="KW-0479">Metal-binding</keyword>
<dbReference type="InterPro" id="IPR007527">
    <property type="entry name" value="Znf_SWIM"/>
</dbReference>
<dbReference type="SUPFAM" id="SSF57850">
    <property type="entry name" value="RING/U-box"/>
    <property type="match status" value="1"/>
</dbReference>
<evidence type="ECO:0000256" key="3">
    <source>
        <dbReference type="ARBA" id="ARBA00022771"/>
    </source>
</evidence>
<comment type="pathway">
    <text evidence="1">Protein modification; protein ubiquitination.</text>
</comment>
<keyword evidence="3 6" id="KW-0863">Zinc-finger</keyword>
<evidence type="ECO:0000313" key="11">
    <source>
        <dbReference type="Proteomes" id="UP000325081"/>
    </source>
</evidence>
<gene>
    <name evidence="10" type="ORF">STAS_35231</name>
</gene>
<dbReference type="Gene3D" id="3.30.40.10">
    <property type="entry name" value="Zinc/RING finger domain, C3HC4 (zinc finger)"/>
    <property type="match status" value="1"/>
</dbReference>
<dbReference type="EMBL" id="BKCP01013292">
    <property type="protein sequence ID" value="GER57433.1"/>
    <property type="molecule type" value="Genomic_DNA"/>
</dbReference>
<keyword evidence="11" id="KW-1185">Reference proteome</keyword>
<dbReference type="PANTHER" id="PTHR47718:SF17">
    <property type="entry name" value="PROTEIN FAR1-RELATED SEQUENCE 5-LIKE"/>
    <property type="match status" value="1"/>
</dbReference>
<evidence type="ECO:0000313" key="10">
    <source>
        <dbReference type="EMBL" id="GER57433.1"/>
    </source>
</evidence>
<feature type="region of interest" description="Disordered" evidence="7">
    <location>
        <begin position="567"/>
        <end position="635"/>
    </location>
</feature>
<dbReference type="GO" id="GO:0008270">
    <property type="term" value="F:zinc ion binding"/>
    <property type="evidence" value="ECO:0007669"/>
    <property type="project" value="UniProtKB-KW"/>
</dbReference>
<organism evidence="10 11">
    <name type="scientific">Striga asiatica</name>
    <name type="common">Asiatic witchweed</name>
    <name type="synonym">Buchnera asiatica</name>
    <dbReference type="NCBI Taxonomy" id="4170"/>
    <lineage>
        <taxon>Eukaryota</taxon>
        <taxon>Viridiplantae</taxon>
        <taxon>Streptophyta</taxon>
        <taxon>Embryophyta</taxon>
        <taxon>Tracheophyta</taxon>
        <taxon>Spermatophyta</taxon>
        <taxon>Magnoliopsida</taxon>
        <taxon>eudicotyledons</taxon>
        <taxon>Gunneridae</taxon>
        <taxon>Pentapetalae</taxon>
        <taxon>asterids</taxon>
        <taxon>lamiids</taxon>
        <taxon>Lamiales</taxon>
        <taxon>Orobanchaceae</taxon>
        <taxon>Buchnereae</taxon>
        <taxon>Striga</taxon>
    </lineage>
</organism>
<proteinExistence type="predicted"/>
<dbReference type="PROSITE" id="PS50089">
    <property type="entry name" value="ZF_RING_2"/>
    <property type="match status" value="1"/>
</dbReference>